<evidence type="ECO:0000313" key="3">
    <source>
        <dbReference type="Proteomes" id="UP001501757"/>
    </source>
</evidence>
<dbReference type="Gene3D" id="2.40.10.220">
    <property type="entry name" value="predicted glycosyltransferase like domains"/>
    <property type="match status" value="1"/>
</dbReference>
<proteinExistence type="predicted"/>
<dbReference type="SUPFAM" id="SSF141371">
    <property type="entry name" value="PilZ domain-like"/>
    <property type="match status" value="2"/>
</dbReference>
<gene>
    <name evidence="2" type="ORF">GCM10009092_19450</name>
</gene>
<reference evidence="3" key="1">
    <citation type="journal article" date="2019" name="Int. J. Syst. Evol. Microbiol.">
        <title>The Global Catalogue of Microorganisms (GCM) 10K type strain sequencing project: providing services to taxonomists for standard genome sequencing and annotation.</title>
        <authorList>
            <consortium name="The Broad Institute Genomics Platform"/>
            <consortium name="The Broad Institute Genome Sequencing Center for Infectious Disease"/>
            <person name="Wu L."/>
            <person name="Ma J."/>
        </authorList>
    </citation>
    <scope>NUCLEOTIDE SEQUENCE [LARGE SCALE GENOMIC DNA]</scope>
    <source>
        <strain evidence="3">JCM 13378</strain>
    </source>
</reference>
<accession>A0ABP3GUR8</accession>
<dbReference type="Gene3D" id="2.30.110.10">
    <property type="entry name" value="Electron Transport, Fmn-binding Protein, Chain A"/>
    <property type="match status" value="1"/>
</dbReference>
<name>A0ABP3GUR8_9ALTE</name>
<comment type="caution">
    <text evidence="2">The sequence shown here is derived from an EMBL/GenBank/DDBJ whole genome shotgun (WGS) entry which is preliminary data.</text>
</comment>
<dbReference type="InterPro" id="IPR012349">
    <property type="entry name" value="Split_barrel_FMN-bd"/>
</dbReference>
<keyword evidence="3" id="KW-1185">Reference proteome</keyword>
<dbReference type="Pfam" id="PF07238">
    <property type="entry name" value="PilZ"/>
    <property type="match status" value="1"/>
</dbReference>
<dbReference type="RefSeq" id="WP_102795960.1">
    <property type="nucleotide sequence ID" value="NZ_BAAAEI010000010.1"/>
</dbReference>
<evidence type="ECO:0000313" key="2">
    <source>
        <dbReference type="EMBL" id="GAA0355288.1"/>
    </source>
</evidence>
<feature type="domain" description="PilZ" evidence="1">
    <location>
        <begin position="115"/>
        <end position="212"/>
    </location>
</feature>
<dbReference type="EMBL" id="BAAAEI010000010">
    <property type="protein sequence ID" value="GAA0355288.1"/>
    <property type="molecule type" value="Genomic_DNA"/>
</dbReference>
<evidence type="ECO:0000259" key="1">
    <source>
        <dbReference type="Pfam" id="PF07238"/>
    </source>
</evidence>
<dbReference type="InterPro" id="IPR009875">
    <property type="entry name" value="PilZ_domain"/>
</dbReference>
<dbReference type="Proteomes" id="UP001501757">
    <property type="component" value="Unassembled WGS sequence"/>
</dbReference>
<organism evidence="2 3">
    <name type="scientific">Bowmanella denitrificans</name>
    <dbReference type="NCBI Taxonomy" id="366582"/>
    <lineage>
        <taxon>Bacteria</taxon>
        <taxon>Pseudomonadati</taxon>
        <taxon>Pseudomonadota</taxon>
        <taxon>Gammaproteobacteria</taxon>
        <taxon>Alteromonadales</taxon>
        <taxon>Alteromonadaceae</taxon>
        <taxon>Bowmanella</taxon>
    </lineage>
</organism>
<protein>
    <recommendedName>
        <fullName evidence="1">PilZ domain-containing protein</fullName>
    </recommendedName>
</protein>
<sequence length="217" mass="24712">MQKVIIQACSEQDKEWLSHVHNGTRIDVQLLDQYDSRFQSELVGYRFGRYLIIRFDEFVLPQSMNCTGLIAVCRFLVEDSLGECFAFKSEIVNTLRRPDKLLFIAFPNEIHRRPLRASKRLSLKIPASIALRSNQTTGAAFDGVLIDVSGDGCRFQFDASHTGRKVNLLPILVCIDWQEKGIKKEVSGMVRNSKMQDGFLTVGIQFDEQQPDLDNLV</sequence>